<dbReference type="EMBL" id="BMAU01021338">
    <property type="protein sequence ID" value="GFY16249.1"/>
    <property type="molecule type" value="Genomic_DNA"/>
</dbReference>
<evidence type="ECO:0000313" key="3">
    <source>
        <dbReference type="Proteomes" id="UP000887159"/>
    </source>
</evidence>
<feature type="region of interest" description="Disordered" evidence="1">
    <location>
        <begin position="35"/>
        <end position="58"/>
    </location>
</feature>
<feature type="compositionally biased region" description="Polar residues" evidence="1">
    <location>
        <begin position="44"/>
        <end position="53"/>
    </location>
</feature>
<comment type="caution">
    <text evidence="2">The sequence shown here is derived from an EMBL/GenBank/DDBJ whole genome shotgun (WGS) entry which is preliminary data.</text>
</comment>
<evidence type="ECO:0000313" key="2">
    <source>
        <dbReference type="EMBL" id="GFY16249.1"/>
    </source>
</evidence>
<evidence type="ECO:0000256" key="1">
    <source>
        <dbReference type="SAM" id="MobiDB-lite"/>
    </source>
</evidence>
<keyword evidence="3" id="KW-1185">Reference proteome</keyword>
<organism evidence="2 3">
    <name type="scientific">Trichonephila clavipes</name>
    <name type="common">Golden silk orbweaver</name>
    <name type="synonym">Nephila clavipes</name>
    <dbReference type="NCBI Taxonomy" id="2585209"/>
    <lineage>
        <taxon>Eukaryota</taxon>
        <taxon>Metazoa</taxon>
        <taxon>Ecdysozoa</taxon>
        <taxon>Arthropoda</taxon>
        <taxon>Chelicerata</taxon>
        <taxon>Arachnida</taxon>
        <taxon>Araneae</taxon>
        <taxon>Araneomorphae</taxon>
        <taxon>Entelegynae</taxon>
        <taxon>Araneoidea</taxon>
        <taxon>Nephilidae</taxon>
        <taxon>Trichonephila</taxon>
    </lineage>
</organism>
<name>A0A8X6VKJ3_TRICX</name>
<gene>
    <name evidence="2" type="ORF">TNCV_2348941</name>
</gene>
<reference evidence="2" key="1">
    <citation type="submission" date="2020-08" db="EMBL/GenBank/DDBJ databases">
        <title>Multicomponent nature underlies the extraordinary mechanical properties of spider dragline silk.</title>
        <authorList>
            <person name="Kono N."/>
            <person name="Nakamura H."/>
            <person name="Mori M."/>
            <person name="Yoshida Y."/>
            <person name="Ohtoshi R."/>
            <person name="Malay A.D."/>
            <person name="Moran D.A.P."/>
            <person name="Tomita M."/>
            <person name="Numata K."/>
            <person name="Arakawa K."/>
        </authorList>
    </citation>
    <scope>NUCLEOTIDE SEQUENCE</scope>
</reference>
<protein>
    <submittedName>
        <fullName evidence="2">Uncharacterized protein</fullName>
    </submittedName>
</protein>
<dbReference type="Proteomes" id="UP000887159">
    <property type="component" value="Unassembled WGS sequence"/>
</dbReference>
<sequence>MVQVLLMRGIDEAVLQTIIILNDGTPFLISSHWSSGDEYPTPHSPSSRGQLVSSWPVPPYSICFSSSEY</sequence>
<proteinExistence type="predicted"/>
<dbReference type="AlphaFoldDB" id="A0A8X6VKJ3"/>
<accession>A0A8X6VKJ3</accession>